<organism evidence="2 3">
    <name type="scientific">Rhizobium aethiopicum</name>
    <dbReference type="NCBI Taxonomy" id="1138170"/>
    <lineage>
        <taxon>Bacteria</taxon>
        <taxon>Pseudomonadati</taxon>
        <taxon>Pseudomonadota</taxon>
        <taxon>Alphaproteobacteria</taxon>
        <taxon>Hyphomicrobiales</taxon>
        <taxon>Rhizobiaceae</taxon>
        <taxon>Rhizobium/Agrobacterium group</taxon>
        <taxon>Rhizobium</taxon>
    </lineage>
</organism>
<keyword evidence="3" id="KW-1185">Reference proteome</keyword>
<evidence type="ECO:0000313" key="3">
    <source>
        <dbReference type="Proteomes" id="UP000524492"/>
    </source>
</evidence>
<dbReference type="PANTHER" id="PTHR33678:SF1">
    <property type="entry name" value="BLL1576 PROTEIN"/>
    <property type="match status" value="1"/>
</dbReference>
<gene>
    <name evidence="2" type="ORF">GGD53_003348</name>
</gene>
<name>A0A7W6MI76_9HYPH</name>
<dbReference type="Pfam" id="PF13005">
    <property type="entry name" value="zf-IS66"/>
    <property type="match status" value="1"/>
</dbReference>
<accession>A0A7W6MI76</accession>
<dbReference type="PANTHER" id="PTHR33678">
    <property type="entry name" value="BLL1576 PROTEIN"/>
    <property type="match status" value="1"/>
</dbReference>
<reference evidence="2 3" key="1">
    <citation type="submission" date="2020-08" db="EMBL/GenBank/DDBJ databases">
        <title>Genomic Encyclopedia of Type Strains, Phase IV (KMG-V): Genome sequencing to study the core and pangenomes of soil and plant-associated prokaryotes.</title>
        <authorList>
            <person name="Whitman W."/>
        </authorList>
    </citation>
    <scope>NUCLEOTIDE SEQUENCE [LARGE SCALE GENOMIC DNA]</scope>
    <source>
        <strain evidence="2 3">SEMIA 4074</strain>
    </source>
</reference>
<dbReference type="InterPro" id="IPR052344">
    <property type="entry name" value="Transposase-related"/>
</dbReference>
<feature type="domain" description="Transposase IS66 zinc-finger binding" evidence="1">
    <location>
        <begin position="28"/>
        <end position="73"/>
    </location>
</feature>
<evidence type="ECO:0000313" key="2">
    <source>
        <dbReference type="EMBL" id="MBB4193184.1"/>
    </source>
</evidence>
<dbReference type="Proteomes" id="UP000524492">
    <property type="component" value="Unassembled WGS sequence"/>
</dbReference>
<dbReference type="AlphaFoldDB" id="A0A7W6MI76"/>
<protein>
    <submittedName>
        <fullName evidence="2">Transposase</fullName>
    </submittedName>
</protein>
<dbReference type="EMBL" id="JACIFV010000011">
    <property type="protein sequence ID" value="MBB4193184.1"/>
    <property type="molecule type" value="Genomic_DNA"/>
</dbReference>
<evidence type="ECO:0000259" key="1">
    <source>
        <dbReference type="Pfam" id="PF13005"/>
    </source>
</evidence>
<sequence>MRAFARKRPVRKASPKDVERARIVIEAPTACACCGGSRLSKLGEDVTETLEDIPRRFKVIETVREKFTCRDCEAISQAPAPFHATPARLHRPSVAGDDRVRQVRAAHPAEPPEHAVQM</sequence>
<proteinExistence type="predicted"/>
<dbReference type="InterPro" id="IPR024474">
    <property type="entry name" value="Znf_dom_IS66"/>
</dbReference>
<comment type="caution">
    <text evidence="2">The sequence shown here is derived from an EMBL/GenBank/DDBJ whole genome shotgun (WGS) entry which is preliminary data.</text>
</comment>